<comment type="caution">
    <text evidence="1">The sequence shown here is derived from an EMBL/GenBank/DDBJ whole genome shotgun (WGS) entry which is preliminary data.</text>
</comment>
<accession>A0ABU6WJ36</accession>
<gene>
    <name evidence="1" type="ORF">PIB30_049826</name>
</gene>
<reference evidence="1 2" key="1">
    <citation type="journal article" date="2023" name="Plants (Basel)">
        <title>Bridging the Gap: Combining Genomics and Transcriptomics Approaches to Understand Stylosanthes scabra, an Orphan Legume from the Brazilian Caatinga.</title>
        <authorList>
            <person name="Ferreira-Neto J.R.C."/>
            <person name="da Silva M.D."/>
            <person name="Binneck E."/>
            <person name="de Melo N.F."/>
            <person name="da Silva R.H."/>
            <person name="de Melo A.L.T.M."/>
            <person name="Pandolfi V."/>
            <person name="Bustamante F.O."/>
            <person name="Brasileiro-Vidal A.C."/>
            <person name="Benko-Iseppon A.M."/>
        </authorList>
    </citation>
    <scope>NUCLEOTIDE SEQUENCE [LARGE SCALE GENOMIC DNA]</scope>
    <source>
        <tissue evidence="1">Leaves</tissue>
    </source>
</reference>
<name>A0ABU6WJ36_9FABA</name>
<sequence>MCTRDLWSRHRASKHNQSPFSCSIIHSNLQSSKLYHLWHNIHNIQAIQHNQSSYNLMKLKTRVGNVSPEITKLVGIDHQAPKCTRSSPNSQGLGNMHEGRQELRIAANRASIGALDQKLSRSEVAVGGGRINTNQFFNQLFLNSLSFPSKRREENELA</sequence>
<organism evidence="1 2">
    <name type="scientific">Stylosanthes scabra</name>
    <dbReference type="NCBI Taxonomy" id="79078"/>
    <lineage>
        <taxon>Eukaryota</taxon>
        <taxon>Viridiplantae</taxon>
        <taxon>Streptophyta</taxon>
        <taxon>Embryophyta</taxon>
        <taxon>Tracheophyta</taxon>
        <taxon>Spermatophyta</taxon>
        <taxon>Magnoliopsida</taxon>
        <taxon>eudicotyledons</taxon>
        <taxon>Gunneridae</taxon>
        <taxon>Pentapetalae</taxon>
        <taxon>rosids</taxon>
        <taxon>fabids</taxon>
        <taxon>Fabales</taxon>
        <taxon>Fabaceae</taxon>
        <taxon>Papilionoideae</taxon>
        <taxon>50 kb inversion clade</taxon>
        <taxon>dalbergioids sensu lato</taxon>
        <taxon>Dalbergieae</taxon>
        <taxon>Pterocarpus clade</taxon>
        <taxon>Stylosanthes</taxon>
    </lineage>
</organism>
<evidence type="ECO:0000313" key="1">
    <source>
        <dbReference type="EMBL" id="MED6184678.1"/>
    </source>
</evidence>
<evidence type="ECO:0000313" key="2">
    <source>
        <dbReference type="Proteomes" id="UP001341840"/>
    </source>
</evidence>
<dbReference type="EMBL" id="JASCZI010181580">
    <property type="protein sequence ID" value="MED6184678.1"/>
    <property type="molecule type" value="Genomic_DNA"/>
</dbReference>
<dbReference type="Proteomes" id="UP001341840">
    <property type="component" value="Unassembled WGS sequence"/>
</dbReference>
<protein>
    <submittedName>
        <fullName evidence="1">Uncharacterized protein</fullName>
    </submittedName>
</protein>
<keyword evidence="2" id="KW-1185">Reference proteome</keyword>
<proteinExistence type="predicted"/>